<evidence type="ECO:0000256" key="1">
    <source>
        <dbReference type="SAM" id="MobiDB-lite"/>
    </source>
</evidence>
<dbReference type="Proteomes" id="UP000006727">
    <property type="component" value="Chromosome 6"/>
</dbReference>
<evidence type="ECO:0000313" key="3">
    <source>
        <dbReference type="EnsemblPlants" id="PAC:32978416.CDS.1"/>
    </source>
</evidence>
<dbReference type="EnsemblPlants" id="Pp3c6_29067V3.1">
    <property type="protein sequence ID" value="PAC:32978416.CDS.1"/>
    <property type="gene ID" value="Pp3c6_29067"/>
</dbReference>
<protein>
    <submittedName>
        <fullName evidence="2 3">Uncharacterized protein</fullName>
    </submittedName>
</protein>
<name>A0A2K1KHI9_PHYPA</name>
<keyword evidence="4" id="KW-1185">Reference proteome</keyword>
<gene>
    <name evidence="2" type="ORF">PHYPA_009622</name>
</gene>
<dbReference type="Gramene" id="Pp3c6_29067V3.1">
    <property type="protein sequence ID" value="PAC:32978416.CDS.1"/>
    <property type="gene ID" value="Pp3c6_29067"/>
</dbReference>
<reference evidence="2 4" key="1">
    <citation type="journal article" date="2008" name="Science">
        <title>The Physcomitrella genome reveals evolutionary insights into the conquest of land by plants.</title>
        <authorList>
            <person name="Rensing S."/>
            <person name="Lang D."/>
            <person name="Zimmer A."/>
            <person name="Terry A."/>
            <person name="Salamov A."/>
            <person name="Shapiro H."/>
            <person name="Nishiyama T."/>
            <person name="Perroud P.-F."/>
            <person name="Lindquist E."/>
            <person name="Kamisugi Y."/>
            <person name="Tanahashi T."/>
            <person name="Sakakibara K."/>
            <person name="Fujita T."/>
            <person name="Oishi K."/>
            <person name="Shin-I T."/>
            <person name="Kuroki Y."/>
            <person name="Toyoda A."/>
            <person name="Suzuki Y."/>
            <person name="Hashimoto A."/>
            <person name="Yamaguchi K."/>
            <person name="Sugano A."/>
            <person name="Kohara Y."/>
            <person name="Fujiyama A."/>
            <person name="Anterola A."/>
            <person name="Aoki S."/>
            <person name="Ashton N."/>
            <person name="Barbazuk W.B."/>
            <person name="Barker E."/>
            <person name="Bennetzen J."/>
            <person name="Bezanilla M."/>
            <person name="Blankenship R."/>
            <person name="Cho S.H."/>
            <person name="Dutcher S."/>
            <person name="Estelle M."/>
            <person name="Fawcett J.A."/>
            <person name="Gundlach H."/>
            <person name="Hanada K."/>
            <person name="Heyl A."/>
            <person name="Hicks K.A."/>
            <person name="Hugh J."/>
            <person name="Lohr M."/>
            <person name="Mayer K."/>
            <person name="Melkozernov A."/>
            <person name="Murata T."/>
            <person name="Nelson D."/>
            <person name="Pils B."/>
            <person name="Prigge M."/>
            <person name="Reiss B."/>
            <person name="Renner T."/>
            <person name="Rombauts S."/>
            <person name="Rushton P."/>
            <person name="Sanderfoot A."/>
            <person name="Schween G."/>
            <person name="Shiu S.-H."/>
            <person name="Stueber K."/>
            <person name="Theodoulou F.L."/>
            <person name="Tu H."/>
            <person name="Van de Peer Y."/>
            <person name="Verrier P.J."/>
            <person name="Waters E."/>
            <person name="Wood A."/>
            <person name="Yang L."/>
            <person name="Cove D."/>
            <person name="Cuming A."/>
            <person name="Hasebe M."/>
            <person name="Lucas S."/>
            <person name="Mishler D.B."/>
            <person name="Reski R."/>
            <person name="Grigoriev I."/>
            <person name="Quatrano R.S."/>
            <person name="Boore J.L."/>
        </authorList>
    </citation>
    <scope>NUCLEOTIDE SEQUENCE [LARGE SCALE GENOMIC DNA]</scope>
    <source>
        <strain evidence="3 4">cv. Gransden 2004</strain>
    </source>
</reference>
<accession>A0A2K1KHI9</accession>
<reference evidence="2 4" key="2">
    <citation type="journal article" date="2018" name="Plant J.">
        <title>The Physcomitrella patens chromosome-scale assembly reveals moss genome structure and evolution.</title>
        <authorList>
            <person name="Lang D."/>
            <person name="Ullrich K.K."/>
            <person name="Murat F."/>
            <person name="Fuchs J."/>
            <person name="Jenkins J."/>
            <person name="Haas F.B."/>
            <person name="Piednoel M."/>
            <person name="Gundlach H."/>
            <person name="Van Bel M."/>
            <person name="Meyberg R."/>
            <person name="Vives C."/>
            <person name="Morata J."/>
            <person name="Symeonidi A."/>
            <person name="Hiss M."/>
            <person name="Muchero W."/>
            <person name="Kamisugi Y."/>
            <person name="Saleh O."/>
            <person name="Blanc G."/>
            <person name="Decker E.L."/>
            <person name="van Gessel N."/>
            <person name="Grimwood J."/>
            <person name="Hayes R.D."/>
            <person name="Graham S.W."/>
            <person name="Gunter L.E."/>
            <person name="McDaniel S.F."/>
            <person name="Hoernstein S.N.W."/>
            <person name="Larsson A."/>
            <person name="Li F.W."/>
            <person name="Perroud P.F."/>
            <person name="Phillips J."/>
            <person name="Ranjan P."/>
            <person name="Rokshar D.S."/>
            <person name="Rothfels C.J."/>
            <person name="Schneider L."/>
            <person name="Shu S."/>
            <person name="Stevenson D.W."/>
            <person name="Thummler F."/>
            <person name="Tillich M."/>
            <person name="Villarreal Aguilar J.C."/>
            <person name="Widiez T."/>
            <person name="Wong G.K."/>
            <person name="Wymore A."/>
            <person name="Zhang Y."/>
            <person name="Zimmer A.D."/>
            <person name="Quatrano R.S."/>
            <person name="Mayer K.F.X."/>
            <person name="Goodstein D."/>
            <person name="Casacuberta J.M."/>
            <person name="Vandepoele K."/>
            <person name="Reski R."/>
            <person name="Cuming A.C."/>
            <person name="Tuskan G.A."/>
            <person name="Maumus F."/>
            <person name="Salse J."/>
            <person name="Schmutz J."/>
            <person name="Rensing S.A."/>
        </authorList>
    </citation>
    <scope>NUCLEOTIDE SEQUENCE [LARGE SCALE GENOMIC DNA]</scope>
    <source>
        <strain evidence="3 4">cv. Gransden 2004</strain>
    </source>
</reference>
<dbReference type="InParanoid" id="A0A2K1KHI9"/>
<organism evidence="2">
    <name type="scientific">Physcomitrium patens</name>
    <name type="common">Spreading-leaved earth moss</name>
    <name type="synonym">Physcomitrella patens</name>
    <dbReference type="NCBI Taxonomy" id="3218"/>
    <lineage>
        <taxon>Eukaryota</taxon>
        <taxon>Viridiplantae</taxon>
        <taxon>Streptophyta</taxon>
        <taxon>Embryophyta</taxon>
        <taxon>Bryophyta</taxon>
        <taxon>Bryophytina</taxon>
        <taxon>Bryopsida</taxon>
        <taxon>Funariidae</taxon>
        <taxon>Funariales</taxon>
        <taxon>Funariaceae</taxon>
        <taxon>Physcomitrium</taxon>
    </lineage>
</organism>
<feature type="region of interest" description="Disordered" evidence="1">
    <location>
        <begin position="89"/>
        <end position="113"/>
    </location>
</feature>
<dbReference type="AlphaFoldDB" id="A0A2K1KHI9"/>
<proteinExistence type="predicted"/>
<evidence type="ECO:0000313" key="4">
    <source>
        <dbReference type="Proteomes" id="UP000006727"/>
    </source>
</evidence>
<evidence type="ECO:0000313" key="2">
    <source>
        <dbReference type="EMBL" id="PNR53246.1"/>
    </source>
</evidence>
<sequence>MSFNSPILLPRRCVCRVVCRLLAGDHHGSRRVIDADITRNLYPNSEETGNCWRQAHMCRMIGEVPVVQSARASSSVPLPSHQHRIWGSTCESQQGQTASHHRLQSINNRPCAD</sequence>
<dbReference type="EMBL" id="ABEU02000006">
    <property type="protein sequence ID" value="PNR53246.1"/>
    <property type="molecule type" value="Genomic_DNA"/>
</dbReference>
<reference evidence="3" key="3">
    <citation type="submission" date="2020-12" db="UniProtKB">
        <authorList>
            <consortium name="EnsemblPlants"/>
        </authorList>
    </citation>
    <scope>IDENTIFICATION</scope>
</reference>